<gene>
    <name evidence="1" type="ORF">SMTD_LOCUS5480</name>
</gene>
<protein>
    <submittedName>
        <fullName evidence="1">Uncharacterized protein</fullName>
    </submittedName>
</protein>
<organism evidence="1 2">
    <name type="scientific">Schistosoma mattheei</name>
    <dbReference type="NCBI Taxonomy" id="31246"/>
    <lineage>
        <taxon>Eukaryota</taxon>
        <taxon>Metazoa</taxon>
        <taxon>Spiralia</taxon>
        <taxon>Lophotrochozoa</taxon>
        <taxon>Platyhelminthes</taxon>
        <taxon>Trematoda</taxon>
        <taxon>Digenea</taxon>
        <taxon>Strigeidida</taxon>
        <taxon>Schistosomatoidea</taxon>
        <taxon>Schistosomatidae</taxon>
        <taxon>Schistosoma</taxon>
    </lineage>
</organism>
<reference evidence="1 2" key="1">
    <citation type="submission" date="2018-11" db="EMBL/GenBank/DDBJ databases">
        <authorList>
            <consortium name="Pathogen Informatics"/>
        </authorList>
    </citation>
    <scope>NUCLEOTIDE SEQUENCE [LARGE SCALE GENOMIC DNA]</scope>
    <source>
        <strain>Denwood</strain>
        <strain evidence="2">Zambia</strain>
    </source>
</reference>
<dbReference type="EMBL" id="UZAL01027055">
    <property type="protein sequence ID" value="VDP28834.1"/>
    <property type="molecule type" value="Genomic_DNA"/>
</dbReference>
<proteinExistence type="predicted"/>
<sequence length="102" mass="11777">MLVSTRFKWILLSLKQSTYQISHVIVPDIVYSNDSHISDEILYKSKENMLGESHHYRKPDVISCGNLVQCEARVLNELEFDYNSDDFISTAVNCYQEVTSNV</sequence>
<keyword evidence="2" id="KW-1185">Reference proteome</keyword>
<dbReference type="AlphaFoldDB" id="A0A183NTP4"/>
<name>A0A183NTP4_9TREM</name>
<evidence type="ECO:0000313" key="2">
    <source>
        <dbReference type="Proteomes" id="UP000269396"/>
    </source>
</evidence>
<evidence type="ECO:0000313" key="1">
    <source>
        <dbReference type="EMBL" id="VDP28834.1"/>
    </source>
</evidence>
<dbReference type="Proteomes" id="UP000269396">
    <property type="component" value="Unassembled WGS sequence"/>
</dbReference>
<accession>A0A183NTP4</accession>